<evidence type="ECO:0000313" key="3">
    <source>
        <dbReference type="Proteomes" id="UP001321498"/>
    </source>
</evidence>
<name>A0ABM8GEP4_9MICO</name>
<keyword evidence="1" id="KW-1133">Transmembrane helix</keyword>
<dbReference type="Proteomes" id="UP001321498">
    <property type="component" value="Chromosome"/>
</dbReference>
<evidence type="ECO:0008006" key="4">
    <source>
        <dbReference type="Google" id="ProtNLM"/>
    </source>
</evidence>
<gene>
    <name evidence="2" type="ORF">GCM10025866_24720</name>
</gene>
<keyword evidence="1" id="KW-0812">Transmembrane</keyword>
<sequence>MARERRARGVQETLGAIVLVTEIIVVFLAALVINGLGALPPALALGGGGALILLMIVAAGTLRWPIGVVLGWLVQATVVAGGLLVPDLFLVGGLFVAIWAYCMIMGGRIDRRNAAG</sequence>
<feature type="transmembrane region" description="Helical" evidence="1">
    <location>
        <begin position="12"/>
        <end position="33"/>
    </location>
</feature>
<dbReference type="EMBL" id="AP027731">
    <property type="protein sequence ID" value="BDZ46563.1"/>
    <property type="molecule type" value="Genomic_DNA"/>
</dbReference>
<reference evidence="3" key="1">
    <citation type="journal article" date="2019" name="Int. J. Syst. Evol. Microbiol.">
        <title>The Global Catalogue of Microorganisms (GCM) 10K type strain sequencing project: providing services to taxonomists for standard genome sequencing and annotation.</title>
        <authorList>
            <consortium name="The Broad Institute Genomics Platform"/>
            <consortium name="The Broad Institute Genome Sequencing Center for Infectious Disease"/>
            <person name="Wu L."/>
            <person name="Ma J."/>
        </authorList>
    </citation>
    <scope>NUCLEOTIDE SEQUENCE [LARGE SCALE GENOMIC DNA]</scope>
    <source>
        <strain evidence="3">NBRC 108725</strain>
    </source>
</reference>
<protein>
    <recommendedName>
        <fullName evidence="4">DUF4233 domain-containing protein</fullName>
    </recommendedName>
</protein>
<organism evidence="2 3">
    <name type="scientific">Naasia aerilata</name>
    <dbReference type="NCBI Taxonomy" id="1162966"/>
    <lineage>
        <taxon>Bacteria</taxon>
        <taxon>Bacillati</taxon>
        <taxon>Actinomycetota</taxon>
        <taxon>Actinomycetes</taxon>
        <taxon>Micrococcales</taxon>
        <taxon>Microbacteriaceae</taxon>
        <taxon>Naasia</taxon>
    </lineage>
</organism>
<evidence type="ECO:0000313" key="2">
    <source>
        <dbReference type="EMBL" id="BDZ46563.1"/>
    </source>
</evidence>
<dbReference type="RefSeq" id="WP_286276604.1">
    <property type="nucleotide sequence ID" value="NZ_AP027731.1"/>
</dbReference>
<dbReference type="InterPro" id="IPR025327">
    <property type="entry name" value="DUF4233"/>
</dbReference>
<keyword evidence="3" id="KW-1185">Reference proteome</keyword>
<proteinExistence type="predicted"/>
<accession>A0ABM8GEP4</accession>
<keyword evidence="1" id="KW-0472">Membrane</keyword>
<feature type="transmembrane region" description="Helical" evidence="1">
    <location>
        <begin position="89"/>
        <end position="107"/>
    </location>
</feature>
<evidence type="ECO:0000256" key="1">
    <source>
        <dbReference type="SAM" id="Phobius"/>
    </source>
</evidence>
<dbReference type="Pfam" id="PF14017">
    <property type="entry name" value="DUF4233"/>
    <property type="match status" value="1"/>
</dbReference>